<dbReference type="STRING" id="272627.CCC_01686"/>
<dbReference type="Pfam" id="PF04519">
    <property type="entry name" value="Bactofilin"/>
    <property type="match status" value="1"/>
</dbReference>
<reference evidence="3 4" key="1">
    <citation type="submission" date="2015-01" db="EMBL/GenBank/DDBJ databases">
        <title>Genome Sequence of Magnetospirillum magnetotacticum Strain MS-1.</title>
        <authorList>
            <person name="Marinov G.K."/>
            <person name="Smalley M.D."/>
            <person name="DeSalvo G."/>
        </authorList>
    </citation>
    <scope>NUCLEOTIDE SEQUENCE [LARGE SCALE GENOMIC DNA]</scope>
    <source>
        <strain evidence="3 4">MS-1</strain>
    </source>
</reference>
<dbReference type="PANTHER" id="PTHR35024">
    <property type="entry name" value="HYPOTHETICAL CYTOSOLIC PROTEIN"/>
    <property type="match status" value="1"/>
</dbReference>
<keyword evidence="4" id="KW-1185">Reference proteome</keyword>
<comment type="similarity">
    <text evidence="1">Belongs to the bactofilin family.</text>
</comment>
<dbReference type="AlphaFoldDB" id="A0A0C2YQ77"/>
<dbReference type="RefSeq" id="WP_009869384.1">
    <property type="nucleotide sequence ID" value="NZ_JXSL01000034.1"/>
</dbReference>
<dbReference type="OrthoDB" id="5738271at2"/>
<feature type="region of interest" description="Disordered" evidence="2">
    <location>
        <begin position="135"/>
        <end position="166"/>
    </location>
</feature>
<organism evidence="3 4">
    <name type="scientific">Paramagnetospirillum magnetotacticum MS-1</name>
    <dbReference type="NCBI Taxonomy" id="272627"/>
    <lineage>
        <taxon>Bacteria</taxon>
        <taxon>Pseudomonadati</taxon>
        <taxon>Pseudomonadota</taxon>
        <taxon>Alphaproteobacteria</taxon>
        <taxon>Rhodospirillales</taxon>
        <taxon>Magnetospirillaceae</taxon>
        <taxon>Paramagnetospirillum</taxon>
    </lineage>
</organism>
<sequence length="166" mass="16865">MLPKLGKALGAVSAAAHGSRHNGTNGLPLSVIGADVRIVGNIFTQGEMQIDGQVEGDITCHRLLVGEGARITGEVTAETVQVHGELNGKINAGSVMIAKSAKVVGDVIQDSLEIEAGASMEGRLVRKTGSVKALEHAKGNGAAEAESEQTPPPAKPDISQEAAGTA</sequence>
<dbReference type="Proteomes" id="UP000031971">
    <property type="component" value="Unassembled WGS sequence"/>
</dbReference>
<gene>
    <name evidence="3" type="ORF">CCC_01686</name>
</gene>
<comment type="caution">
    <text evidence="3">The sequence shown here is derived from an EMBL/GenBank/DDBJ whole genome shotgun (WGS) entry which is preliminary data.</text>
</comment>
<dbReference type="PANTHER" id="PTHR35024:SF4">
    <property type="entry name" value="POLYMER-FORMING CYTOSKELETAL PROTEIN"/>
    <property type="match status" value="1"/>
</dbReference>
<evidence type="ECO:0000313" key="4">
    <source>
        <dbReference type="Proteomes" id="UP000031971"/>
    </source>
</evidence>
<dbReference type="EMBL" id="JXSL01000034">
    <property type="protein sequence ID" value="KIL96820.1"/>
    <property type="molecule type" value="Genomic_DNA"/>
</dbReference>
<proteinExistence type="inferred from homology"/>
<evidence type="ECO:0000313" key="3">
    <source>
        <dbReference type="EMBL" id="KIL96820.1"/>
    </source>
</evidence>
<accession>A0A0C2YQ77</accession>
<evidence type="ECO:0000256" key="1">
    <source>
        <dbReference type="ARBA" id="ARBA00044755"/>
    </source>
</evidence>
<name>A0A0C2YQ77_PARME</name>
<evidence type="ECO:0000256" key="2">
    <source>
        <dbReference type="SAM" id="MobiDB-lite"/>
    </source>
</evidence>
<dbReference type="InterPro" id="IPR007607">
    <property type="entry name" value="BacA/B"/>
</dbReference>
<protein>
    <submittedName>
        <fullName evidence="3">Integral membrane protein CcmA involved in cell shape determination</fullName>
    </submittedName>
</protein>